<reference evidence="2 3" key="1">
    <citation type="submission" date="2019-09" db="EMBL/GenBank/DDBJ databases">
        <authorList>
            <person name="Li Y."/>
        </authorList>
    </citation>
    <scope>NUCLEOTIDE SEQUENCE [LARGE SCALE GENOMIC DNA]</scope>
    <source>
        <strain evidence="2 3">L3-3HA</strain>
    </source>
</reference>
<feature type="domain" description="Glycosyltransferase 2-like" evidence="1">
    <location>
        <begin position="38"/>
        <end position="169"/>
    </location>
</feature>
<evidence type="ECO:0000259" key="1">
    <source>
        <dbReference type="Pfam" id="PF00535"/>
    </source>
</evidence>
<dbReference type="GO" id="GO:0016740">
    <property type="term" value="F:transferase activity"/>
    <property type="evidence" value="ECO:0007669"/>
    <property type="project" value="UniProtKB-KW"/>
</dbReference>
<keyword evidence="2" id="KW-0808">Transferase</keyword>
<dbReference type="InterPro" id="IPR029044">
    <property type="entry name" value="Nucleotide-diphossugar_trans"/>
</dbReference>
<dbReference type="OrthoDB" id="9771846at2"/>
<proteinExistence type="predicted"/>
<evidence type="ECO:0000313" key="3">
    <source>
        <dbReference type="Proteomes" id="UP000335415"/>
    </source>
</evidence>
<accession>A0A5J5G1W3</accession>
<sequence length="297" mass="34428">MNVQCRKAIWGGGLKIGFIVVLYNPEHDIIDKWKNEQKGSHYHFCVVDNSKEKNNHGFDYYIHNENAGGIAGALNKGINYLFEHGCDFIFTFDQDSILPKYFFEEMESFIVEKNAKMVCPNFYDINSKSYATFFLLKKWIYKKVNLKKEDITTFAISSGMGISRSAWETVGEFNEAYIIDHVDTEICLKAHVNNIPIYVNKNICLNHQIGNRETVDLFFLKLKPNNHNKYRKYYIVRNGTHLSFKYVSVCPSFFIFNSVKVAYEFFCVFFEKNKLAKFGAMARGLLHSITGTLGSYK</sequence>
<dbReference type="AlphaFoldDB" id="A0A5J5G1W3"/>
<gene>
    <name evidence="2" type="ORF">FJU30_11180</name>
</gene>
<keyword evidence="3" id="KW-1185">Reference proteome</keyword>
<protein>
    <submittedName>
        <fullName evidence="2">Glycosyltransferase</fullName>
    </submittedName>
</protein>
<dbReference type="Proteomes" id="UP000335415">
    <property type="component" value="Unassembled WGS sequence"/>
</dbReference>
<dbReference type="InterPro" id="IPR001173">
    <property type="entry name" value="Glyco_trans_2-like"/>
</dbReference>
<organism evidence="2 3">
    <name type="scientific">Affinibrenneria salicis</name>
    <dbReference type="NCBI Taxonomy" id="2590031"/>
    <lineage>
        <taxon>Bacteria</taxon>
        <taxon>Pseudomonadati</taxon>
        <taxon>Pseudomonadota</taxon>
        <taxon>Gammaproteobacteria</taxon>
        <taxon>Enterobacterales</taxon>
        <taxon>Pectobacteriaceae</taxon>
        <taxon>Affinibrenneria</taxon>
    </lineage>
</organism>
<dbReference type="Pfam" id="PF00535">
    <property type="entry name" value="Glycos_transf_2"/>
    <property type="match status" value="1"/>
</dbReference>
<name>A0A5J5G1W3_9GAMM</name>
<dbReference type="EMBL" id="VYKJ01000005">
    <property type="protein sequence ID" value="KAA8999857.1"/>
    <property type="molecule type" value="Genomic_DNA"/>
</dbReference>
<evidence type="ECO:0000313" key="2">
    <source>
        <dbReference type="EMBL" id="KAA8999857.1"/>
    </source>
</evidence>
<dbReference type="SUPFAM" id="SSF53448">
    <property type="entry name" value="Nucleotide-diphospho-sugar transferases"/>
    <property type="match status" value="1"/>
</dbReference>
<comment type="caution">
    <text evidence="2">The sequence shown here is derived from an EMBL/GenBank/DDBJ whole genome shotgun (WGS) entry which is preliminary data.</text>
</comment>
<dbReference type="Gene3D" id="3.90.550.10">
    <property type="entry name" value="Spore Coat Polysaccharide Biosynthesis Protein SpsA, Chain A"/>
    <property type="match status" value="1"/>
</dbReference>